<organism evidence="1 2">
    <name type="scientific">Clostridium lapidicellarium</name>
    <dbReference type="NCBI Taxonomy" id="3240931"/>
    <lineage>
        <taxon>Bacteria</taxon>
        <taxon>Bacillati</taxon>
        <taxon>Bacillota</taxon>
        <taxon>Clostridia</taxon>
        <taxon>Eubacteriales</taxon>
        <taxon>Clostridiaceae</taxon>
        <taxon>Clostridium</taxon>
    </lineage>
</organism>
<evidence type="ECO:0000313" key="1">
    <source>
        <dbReference type="EMBL" id="MEY8764392.1"/>
    </source>
</evidence>
<evidence type="ECO:0000313" key="2">
    <source>
        <dbReference type="Proteomes" id="UP001565220"/>
    </source>
</evidence>
<dbReference type="RefSeq" id="WP_369869238.1">
    <property type="nucleotide sequence ID" value="NZ_JBGFFE010000020.1"/>
</dbReference>
<keyword evidence="2" id="KW-1185">Reference proteome</keyword>
<dbReference type="Proteomes" id="UP001565220">
    <property type="component" value="Unassembled WGS sequence"/>
</dbReference>
<sequence length="50" mass="6152">MRRKYEFFVEYFRSKRNFDCSTMILLFLRLQKVKSIWRGNLAAEAAEFLQ</sequence>
<dbReference type="EMBL" id="JBGFFE010000020">
    <property type="protein sequence ID" value="MEY8764392.1"/>
    <property type="molecule type" value="Genomic_DNA"/>
</dbReference>
<accession>A0ABV4DZS1</accession>
<name>A0ABV4DZS1_9CLOT</name>
<protein>
    <submittedName>
        <fullName evidence="1">Uncharacterized protein</fullName>
    </submittedName>
</protein>
<gene>
    <name evidence="1" type="ORF">AB8S09_12200</name>
</gene>
<comment type="caution">
    <text evidence="1">The sequence shown here is derived from an EMBL/GenBank/DDBJ whole genome shotgun (WGS) entry which is preliminary data.</text>
</comment>
<proteinExistence type="predicted"/>
<reference evidence="1 2" key="1">
    <citation type="submission" date="2024-08" db="EMBL/GenBank/DDBJ databases">
        <title>Clostridium lapicellarii sp. nov., and Clostridium renhuaiense sp. nov., two species isolated from the mud in a fermentation cellar used for producing sauce-flavour Chinese liquors.</title>
        <authorList>
            <person name="Yang F."/>
            <person name="Wang H."/>
            <person name="Chen L.Q."/>
            <person name="Zhou N."/>
            <person name="Lu J.J."/>
            <person name="Pu X.X."/>
            <person name="Wan B."/>
            <person name="Wang L."/>
            <person name="Liu S.J."/>
        </authorList>
    </citation>
    <scope>NUCLEOTIDE SEQUENCE [LARGE SCALE GENOMIC DNA]</scope>
    <source>
        <strain evidence="1 2">MT-113</strain>
    </source>
</reference>